<dbReference type="EMBL" id="MCRJ01000026">
    <property type="protein sequence ID" value="ODN71253.1"/>
    <property type="molecule type" value="Genomic_DNA"/>
</dbReference>
<organism evidence="2 3">
    <name type="scientific">Methylobrevis pamukkalensis</name>
    <dbReference type="NCBI Taxonomy" id="1439726"/>
    <lineage>
        <taxon>Bacteria</taxon>
        <taxon>Pseudomonadati</taxon>
        <taxon>Pseudomonadota</taxon>
        <taxon>Alphaproteobacteria</taxon>
        <taxon>Hyphomicrobiales</taxon>
        <taxon>Pleomorphomonadaceae</taxon>
        <taxon>Methylobrevis</taxon>
    </lineage>
</organism>
<dbReference type="PATRIC" id="fig|1439726.3.peg.1525"/>
<dbReference type="GO" id="GO:0016226">
    <property type="term" value="P:iron-sulfur cluster assembly"/>
    <property type="evidence" value="ECO:0007669"/>
    <property type="project" value="InterPro"/>
</dbReference>
<sequence>MNAEPIRMRTAAEEGFSSLFDASLDTLPGTDAVKDARRQAIALVKGDGLPHRRVEAFHYTDLRALIRSVPPLAHMAENAVAAPLAGRGILAGFTNGRLTRVPETAEGVSFVSLTETMAMATDFAGPDVAGLADTVVALNAAFVTDGARFVISATAAEDTVIELQSVTVDASQTHLAHRVIVEPGASVTIVDRQSGPSLCDYLSTGSLEIDVGAGASVTLVRLQEEGDTATRLDRLAVTIGEGAKFALHSVAVGAKLWRSEIRVTITGDDVEAMLHGASLLKERQHGDVTLFVDHGSLRSTSKETFKAVATDEARAVFQGKILVRPGAQKTDGKMMSNGLLLSEKADFLTKPELEIFADDVACGHGATCGDIDETHLFYLMARGIPRLQAEQLLVAAFVEEVFDDVADETLKAALEARVDAWLRARANA</sequence>
<dbReference type="InterPro" id="IPR011542">
    <property type="entry name" value="SUF_FeS_clus_asmbl_SufD"/>
</dbReference>
<dbReference type="InterPro" id="IPR055346">
    <property type="entry name" value="Fe-S_cluster_assembly_SufBD"/>
</dbReference>
<dbReference type="PANTHER" id="PTHR43575">
    <property type="entry name" value="PROTEIN ABCI7, CHLOROPLASTIC"/>
    <property type="match status" value="1"/>
</dbReference>
<proteinExistence type="predicted"/>
<dbReference type="RefSeq" id="WP_069306351.1">
    <property type="nucleotide sequence ID" value="NZ_MCRJ01000026.1"/>
</dbReference>
<evidence type="ECO:0000313" key="3">
    <source>
        <dbReference type="Proteomes" id="UP000094622"/>
    </source>
</evidence>
<name>A0A1E3H4J6_9HYPH</name>
<dbReference type="Proteomes" id="UP000094622">
    <property type="component" value="Unassembled WGS sequence"/>
</dbReference>
<feature type="domain" description="SUF system FeS cluster assembly SufBD core" evidence="1">
    <location>
        <begin position="172"/>
        <end position="397"/>
    </location>
</feature>
<evidence type="ECO:0000313" key="2">
    <source>
        <dbReference type="EMBL" id="ODN71253.1"/>
    </source>
</evidence>
<reference evidence="2 3" key="1">
    <citation type="submission" date="2016-07" db="EMBL/GenBank/DDBJ databases">
        <title>Draft Genome Sequence of Methylobrevis pamukkalensis PK2.</title>
        <authorList>
            <person name="Vasilenko O.V."/>
            <person name="Doronina N.V."/>
            <person name="Shmareva M.N."/>
            <person name="Tarlachkov S.V."/>
            <person name="Mustakhimov I."/>
            <person name="Trotsenko Y.A."/>
        </authorList>
    </citation>
    <scope>NUCLEOTIDE SEQUENCE [LARGE SCALE GENOMIC DNA]</scope>
    <source>
        <strain evidence="2 3">PK2</strain>
    </source>
</reference>
<dbReference type="PANTHER" id="PTHR43575:SF1">
    <property type="entry name" value="PROTEIN ABCI7, CHLOROPLASTIC"/>
    <property type="match status" value="1"/>
</dbReference>
<dbReference type="Pfam" id="PF01458">
    <property type="entry name" value="SUFBD_core"/>
    <property type="match status" value="1"/>
</dbReference>
<evidence type="ECO:0000259" key="1">
    <source>
        <dbReference type="Pfam" id="PF01458"/>
    </source>
</evidence>
<comment type="caution">
    <text evidence="2">The sequence shown here is derived from an EMBL/GenBank/DDBJ whole genome shotgun (WGS) entry which is preliminary data.</text>
</comment>
<keyword evidence="3" id="KW-1185">Reference proteome</keyword>
<dbReference type="AlphaFoldDB" id="A0A1E3H4J6"/>
<dbReference type="InterPro" id="IPR037284">
    <property type="entry name" value="SUF_FeS_clus_asmbl_SufBD_sf"/>
</dbReference>
<dbReference type="OrthoDB" id="9768262at2"/>
<gene>
    <name evidence="2" type="primary">sufD</name>
    <name evidence="2" type="ORF">A6302_01450</name>
</gene>
<accession>A0A1E3H4J6</accession>
<dbReference type="SUPFAM" id="SSF101960">
    <property type="entry name" value="Stabilizer of iron transporter SufD"/>
    <property type="match status" value="1"/>
</dbReference>
<dbReference type="InterPro" id="IPR000825">
    <property type="entry name" value="SUF_FeS_clus_asmbl_SufBD_core"/>
</dbReference>
<dbReference type="NCBIfam" id="TIGR01981">
    <property type="entry name" value="sufD"/>
    <property type="match status" value="1"/>
</dbReference>
<protein>
    <submittedName>
        <fullName evidence="2">FeS cluster assembly protein SufD</fullName>
    </submittedName>
</protein>